<accession>A0A923RQM4</accession>
<gene>
    <name evidence="4" type="ORF">H8S37_12070</name>
</gene>
<evidence type="ECO:0000259" key="3">
    <source>
        <dbReference type="Pfam" id="PF25137"/>
    </source>
</evidence>
<dbReference type="InterPro" id="IPR001670">
    <property type="entry name" value="ADH_Fe/GldA"/>
</dbReference>
<dbReference type="Pfam" id="PF00465">
    <property type="entry name" value="Fe-ADH"/>
    <property type="match status" value="1"/>
</dbReference>
<keyword evidence="5" id="KW-1185">Reference proteome</keyword>
<proteinExistence type="predicted"/>
<evidence type="ECO:0000256" key="1">
    <source>
        <dbReference type="ARBA" id="ARBA00023002"/>
    </source>
</evidence>
<dbReference type="FunFam" id="3.40.50.1970:FF:000003">
    <property type="entry name" value="Alcohol dehydrogenase, iron-containing"/>
    <property type="match status" value="1"/>
</dbReference>
<dbReference type="Proteomes" id="UP000652477">
    <property type="component" value="Unassembled WGS sequence"/>
</dbReference>
<dbReference type="PANTHER" id="PTHR11496">
    <property type="entry name" value="ALCOHOL DEHYDROGENASE"/>
    <property type="match status" value="1"/>
</dbReference>
<dbReference type="PANTHER" id="PTHR11496:SF103">
    <property type="entry name" value="DEHYDROGENASE, PUTATIVE-RELATED"/>
    <property type="match status" value="1"/>
</dbReference>
<feature type="domain" description="Fe-containing alcohol dehydrogenase-like C-terminal" evidence="3">
    <location>
        <begin position="198"/>
        <end position="319"/>
    </location>
</feature>
<evidence type="ECO:0000259" key="2">
    <source>
        <dbReference type="Pfam" id="PF00465"/>
    </source>
</evidence>
<dbReference type="GO" id="GO:0004022">
    <property type="term" value="F:alcohol dehydrogenase (NAD+) activity"/>
    <property type="evidence" value="ECO:0007669"/>
    <property type="project" value="TreeGrafter"/>
</dbReference>
<dbReference type="AlphaFoldDB" id="A0A923RQM4"/>
<organism evidence="4 5">
    <name type="scientific">Mediterraneibacter hominis</name>
    <dbReference type="NCBI Taxonomy" id="2763054"/>
    <lineage>
        <taxon>Bacteria</taxon>
        <taxon>Bacillati</taxon>
        <taxon>Bacillota</taxon>
        <taxon>Clostridia</taxon>
        <taxon>Lachnospirales</taxon>
        <taxon>Lachnospiraceae</taxon>
        <taxon>Mediterraneibacter</taxon>
    </lineage>
</organism>
<dbReference type="SUPFAM" id="SSF56796">
    <property type="entry name" value="Dehydroquinate synthase-like"/>
    <property type="match status" value="1"/>
</dbReference>
<dbReference type="GO" id="GO:0046872">
    <property type="term" value="F:metal ion binding"/>
    <property type="evidence" value="ECO:0007669"/>
    <property type="project" value="InterPro"/>
</dbReference>
<dbReference type="RefSeq" id="WP_186876314.1">
    <property type="nucleotide sequence ID" value="NZ_JACOPF010000002.1"/>
</dbReference>
<name>A0A923RQM4_9FIRM</name>
<keyword evidence="1" id="KW-0560">Oxidoreductase</keyword>
<dbReference type="Pfam" id="PF25137">
    <property type="entry name" value="ADH_Fe_C"/>
    <property type="match status" value="1"/>
</dbReference>
<comment type="caution">
    <text evidence="4">The sequence shown here is derived from an EMBL/GenBank/DDBJ whole genome shotgun (WGS) entry which is preliminary data.</text>
</comment>
<dbReference type="InterPro" id="IPR056798">
    <property type="entry name" value="ADH_Fe_C"/>
</dbReference>
<feature type="domain" description="Alcohol dehydrogenase iron-type/glycerol dehydrogenase GldA" evidence="2">
    <location>
        <begin position="9"/>
        <end position="183"/>
    </location>
</feature>
<evidence type="ECO:0000313" key="5">
    <source>
        <dbReference type="Proteomes" id="UP000652477"/>
    </source>
</evidence>
<dbReference type="Gene3D" id="3.40.50.1970">
    <property type="match status" value="1"/>
</dbReference>
<dbReference type="InterPro" id="IPR039697">
    <property type="entry name" value="Alcohol_dehydrogenase_Fe"/>
</dbReference>
<evidence type="ECO:0000313" key="4">
    <source>
        <dbReference type="EMBL" id="MBC5689656.1"/>
    </source>
</evidence>
<reference evidence="4" key="1">
    <citation type="submission" date="2020-08" db="EMBL/GenBank/DDBJ databases">
        <title>Genome public.</title>
        <authorList>
            <person name="Liu C."/>
            <person name="Sun Q."/>
        </authorList>
    </citation>
    <scope>NUCLEOTIDE SEQUENCE</scope>
    <source>
        <strain evidence="4">NSJ-55</strain>
    </source>
</reference>
<protein>
    <submittedName>
        <fullName evidence="4">Iron-containing alcohol dehydrogenase</fullName>
    </submittedName>
</protein>
<sequence length="393" mass="44072">MEQFHFACPCEVYFGQNCIAKHSHVFQRFGQKAYIITSRFPDKKNLALEDVETALKKEHVLYAVNEEVQLNPSVESLIKIARQVSKFQPDLLISIGGGSAIDTAKCVNILLRYPNLDAYDVLFGKGPHIFGVGAPDDGALPLINVPTTAGTGADMTGISVITRNDIQSKSGTNRRSFGSYSFVDSRYIKGSPTELNHATAVDALCHGIESYLSRHSRDDFMTNMIAETAFQLFGEFKEHLLSNTMTAEDYDKQALHSLLQGMVIINECTGVAHGLGYPLSYYYHVPHGLACGIFEGEYVKIYKDQKRVKRIMDAIGFNTVDEFCSYIQKILAPHIHISVTSSQIEEWTQSFCKTQWRLDRHPYPLTEDMVRDIYYRSLSVFITDASSSTKTSV</sequence>
<dbReference type="EMBL" id="JACOPF010000002">
    <property type="protein sequence ID" value="MBC5689656.1"/>
    <property type="molecule type" value="Genomic_DNA"/>
</dbReference>
<dbReference type="Gene3D" id="1.20.1090.10">
    <property type="entry name" value="Dehydroquinate synthase-like - alpha domain"/>
    <property type="match status" value="1"/>
</dbReference>